<organism evidence="1 2">
    <name type="scientific">Rhododendron molle</name>
    <name type="common">Chinese azalea</name>
    <name type="synonym">Azalea mollis</name>
    <dbReference type="NCBI Taxonomy" id="49168"/>
    <lineage>
        <taxon>Eukaryota</taxon>
        <taxon>Viridiplantae</taxon>
        <taxon>Streptophyta</taxon>
        <taxon>Embryophyta</taxon>
        <taxon>Tracheophyta</taxon>
        <taxon>Spermatophyta</taxon>
        <taxon>Magnoliopsida</taxon>
        <taxon>eudicotyledons</taxon>
        <taxon>Gunneridae</taxon>
        <taxon>Pentapetalae</taxon>
        <taxon>asterids</taxon>
        <taxon>Ericales</taxon>
        <taxon>Ericaceae</taxon>
        <taxon>Ericoideae</taxon>
        <taxon>Rhodoreae</taxon>
        <taxon>Rhododendron</taxon>
    </lineage>
</organism>
<comment type="caution">
    <text evidence="1">The sequence shown here is derived from an EMBL/GenBank/DDBJ whole genome shotgun (WGS) entry which is preliminary data.</text>
</comment>
<reference evidence="1" key="1">
    <citation type="submission" date="2022-02" db="EMBL/GenBank/DDBJ databases">
        <title>Plant Genome Project.</title>
        <authorList>
            <person name="Zhang R.-G."/>
        </authorList>
    </citation>
    <scope>NUCLEOTIDE SEQUENCE</scope>
    <source>
        <strain evidence="1">AT1</strain>
    </source>
</reference>
<gene>
    <name evidence="1" type="ORF">RHMOL_Rhmol01G0386800</name>
</gene>
<accession>A0ACC0Q9X6</accession>
<dbReference type="Proteomes" id="UP001062846">
    <property type="component" value="Chromosome 1"/>
</dbReference>
<sequence length="208" mass="23082">MMGSFQRPGLSLGRLAIQIKQLPSIQIKQMLSCRKYRTDASKCNDASKSSDFDHATAATPQEHMEIELTRLMDTTLPHKIWLKQQFSIGVNEVTRVLERMPPIDVKGSSPGHPLTTTRRFCCKASPVEIQAILVASDCIPQWLTRHLPTMAFSRKVPLIVVMDKKGGSTRLGELVKLKTAIAIGVKAKGNAINRQIDEILQGKLGRIV</sequence>
<dbReference type="EMBL" id="CM046388">
    <property type="protein sequence ID" value="KAI8574867.1"/>
    <property type="molecule type" value="Genomic_DNA"/>
</dbReference>
<keyword evidence="2" id="KW-1185">Reference proteome</keyword>
<evidence type="ECO:0000313" key="1">
    <source>
        <dbReference type="EMBL" id="KAI8574867.1"/>
    </source>
</evidence>
<proteinExistence type="predicted"/>
<evidence type="ECO:0000313" key="2">
    <source>
        <dbReference type="Proteomes" id="UP001062846"/>
    </source>
</evidence>
<protein>
    <submittedName>
        <fullName evidence="1">Uncharacterized protein</fullName>
    </submittedName>
</protein>
<name>A0ACC0Q9X6_RHOML</name>